<keyword evidence="1" id="KW-1133">Transmembrane helix</keyword>
<evidence type="ECO:0000256" key="1">
    <source>
        <dbReference type="SAM" id="Phobius"/>
    </source>
</evidence>
<dbReference type="AlphaFoldDB" id="A0A7K3RBQ5"/>
<feature type="transmembrane region" description="Helical" evidence="1">
    <location>
        <begin position="218"/>
        <end position="238"/>
    </location>
</feature>
<dbReference type="Proteomes" id="UP000470951">
    <property type="component" value="Unassembled WGS sequence"/>
</dbReference>
<feature type="transmembrane region" description="Helical" evidence="1">
    <location>
        <begin position="53"/>
        <end position="75"/>
    </location>
</feature>
<proteinExistence type="predicted"/>
<feature type="transmembrane region" description="Helical" evidence="1">
    <location>
        <begin position="12"/>
        <end position="33"/>
    </location>
</feature>
<feature type="transmembrane region" description="Helical" evidence="1">
    <location>
        <begin position="245"/>
        <end position="264"/>
    </location>
</feature>
<feature type="transmembrane region" description="Helical" evidence="1">
    <location>
        <begin position="133"/>
        <end position="157"/>
    </location>
</feature>
<accession>A0A7K3RBQ5</accession>
<protein>
    <submittedName>
        <fullName evidence="2">Uncharacterized protein</fullName>
    </submittedName>
</protein>
<evidence type="ECO:0000313" key="2">
    <source>
        <dbReference type="EMBL" id="NEB99485.1"/>
    </source>
</evidence>
<feature type="transmembrane region" description="Helical" evidence="1">
    <location>
        <begin position="164"/>
        <end position="182"/>
    </location>
</feature>
<keyword evidence="1" id="KW-0812">Transmembrane</keyword>
<sequence length="460" mass="48575">MNLRVLRTELLRSAAPAAGLTVLVGGFAFLHGIDGNWWGTSVDWTEQWTSLALWTRGLLAYLWPLVAGIGALYGLRDHRSRMTELLAATPRPGWQRAATPAAAVALALAAGFGALLVWGGVQVALGPTTYTHLGWLPISAVALLALVAAAVFGMGVARALPSPLTPPAVAVLFLAATVFLMQQTDSELPTVRVGSQLLSQLSPAVAEPRQVLLTLTGAVHLGQTLWLLGLLATGFALLSATRRRGLLTAAVPVLAGAALALLVLPGDARGGYRVDPAAAARVCDGQVCVTEVHRHRLDALAPSATRALEVLDTALGDAAPRQVREETALRAVGEERRLAPAAVLVNFEDPQVGTAKGDQLVRRLVGEGLAPSCRAVTSREFGGDEVLVVQSVLASWALGTFRPIEADVYDREAYRASTGKAWKQFTALSPEQRRSRVAEVREAALGCEFTWADELAGGAR</sequence>
<feature type="transmembrane region" description="Helical" evidence="1">
    <location>
        <begin position="101"/>
        <end position="121"/>
    </location>
</feature>
<reference evidence="2 3" key="1">
    <citation type="submission" date="2020-01" db="EMBL/GenBank/DDBJ databases">
        <title>Insect and environment-associated Actinomycetes.</title>
        <authorList>
            <person name="Currrie C."/>
            <person name="Chevrette M."/>
            <person name="Carlson C."/>
            <person name="Stubbendieck R."/>
            <person name="Wendt-Pienkowski E."/>
        </authorList>
    </citation>
    <scope>NUCLEOTIDE SEQUENCE [LARGE SCALE GENOMIC DNA]</scope>
    <source>
        <strain evidence="2 3">SID7903</strain>
    </source>
</reference>
<comment type="caution">
    <text evidence="2">The sequence shown here is derived from an EMBL/GenBank/DDBJ whole genome shotgun (WGS) entry which is preliminary data.</text>
</comment>
<gene>
    <name evidence="2" type="ORF">G3I58_16100</name>
</gene>
<name>A0A7K3RBQ5_STRAQ</name>
<dbReference type="RefSeq" id="WP_164269637.1">
    <property type="nucleotide sequence ID" value="NZ_JAAGMS010000178.1"/>
</dbReference>
<keyword evidence="1" id="KW-0472">Membrane</keyword>
<organism evidence="2 3">
    <name type="scientific">Streptomyces anulatus</name>
    <name type="common">Streptomyces chrysomallus</name>
    <dbReference type="NCBI Taxonomy" id="1892"/>
    <lineage>
        <taxon>Bacteria</taxon>
        <taxon>Bacillati</taxon>
        <taxon>Actinomycetota</taxon>
        <taxon>Actinomycetes</taxon>
        <taxon>Kitasatosporales</taxon>
        <taxon>Streptomycetaceae</taxon>
        <taxon>Streptomyces</taxon>
    </lineage>
</organism>
<dbReference type="EMBL" id="JAAGMS010000178">
    <property type="protein sequence ID" value="NEB99485.1"/>
    <property type="molecule type" value="Genomic_DNA"/>
</dbReference>
<evidence type="ECO:0000313" key="3">
    <source>
        <dbReference type="Proteomes" id="UP000470951"/>
    </source>
</evidence>